<dbReference type="PROSITE" id="PS00018">
    <property type="entry name" value="EF_HAND_1"/>
    <property type="match status" value="1"/>
</dbReference>
<evidence type="ECO:0000256" key="5">
    <source>
        <dbReference type="ARBA" id="ARBA00004586"/>
    </source>
</evidence>
<feature type="transmembrane region" description="Helical" evidence="22">
    <location>
        <begin position="7"/>
        <end position="29"/>
    </location>
</feature>
<name>A0A8D3BV84_SCOMX</name>
<evidence type="ECO:0000256" key="2">
    <source>
        <dbReference type="ARBA" id="ARBA00004319"/>
    </source>
</evidence>
<keyword evidence="15" id="KW-0333">Golgi apparatus</keyword>
<keyword evidence="8" id="KW-0964">Secreted</keyword>
<evidence type="ECO:0000256" key="22">
    <source>
        <dbReference type="SAM" id="Phobius"/>
    </source>
</evidence>
<dbReference type="FunFam" id="1.10.238.10:FF:000104">
    <property type="entry name" value="calumenin isoform X1"/>
    <property type="match status" value="1"/>
</dbReference>
<dbReference type="GO" id="GO:0015031">
    <property type="term" value="P:protein transport"/>
    <property type="evidence" value="ECO:0007669"/>
    <property type="project" value="UniProtKB-ARBA"/>
</dbReference>
<dbReference type="GO" id="GO:0005576">
    <property type="term" value="C:extracellular region"/>
    <property type="evidence" value="ECO:0007669"/>
    <property type="project" value="UniProtKB-SubCell"/>
</dbReference>
<dbReference type="PANTHER" id="PTHR10827:SF76">
    <property type="entry name" value="CALUMENIN"/>
    <property type="match status" value="1"/>
</dbReference>
<evidence type="ECO:0000256" key="14">
    <source>
        <dbReference type="ARBA" id="ARBA00022951"/>
    </source>
</evidence>
<proteinExistence type="inferred from homology"/>
<organism evidence="24 25">
    <name type="scientific">Scophthalmus maximus</name>
    <name type="common">Turbot</name>
    <name type="synonym">Psetta maxima</name>
    <dbReference type="NCBI Taxonomy" id="52904"/>
    <lineage>
        <taxon>Eukaryota</taxon>
        <taxon>Metazoa</taxon>
        <taxon>Chordata</taxon>
        <taxon>Craniata</taxon>
        <taxon>Vertebrata</taxon>
        <taxon>Euteleostomi</taxon>
        <taxon>Actinopterygii</taxon>
        <taxon>Neopterygii</taxon>
        <taxon>Teleostei</taxon>
        <taxon>Neoteleostei</taxon>
        <taxon>Acanthomorphata</taxon>
        <taxon>Carangaria</taxon>
        <taxon>Pleuronectiformes</taxon>
        <taxon>Pleuronectoidei</taxon>
        <taxon>Scophthalmidae</taxon>
        <taxon>Scophthalmus</taxon>
    </lineage>
</organism>
<dbReference type="AlphaFoldDB" id="A0A8D3BV84"/>
<evidence type="ECO:0000256" key="20">
    <source>
        <dbReference type="ARBA" id="ARBA00063143"/>
    </source>
</evidence>
<comment type="subunit">
    <text evidence="20">Interacts with PCSK6 (immature form including the propeptide); probably involved in the maturation and the secretion of PCSK6.</text>
</comment>
<feature type="domain" description="EF-hand" evidence="23">
    <location>
        <begin position="41"/>
        <end position="76"/>
    </location>
</feature>
<keyword evidence="22" id="KW-1133">Transmembrane helix</keyword>
<evidence type="ECO:0000256" key="13">
    <source>
        <dbReference type="ARBA" id="ARBA00022837"/>
    </source>
</evidence>
<evidence type="ECO:0000256" key="6">
    <source>
        <dbReference type="ARBA" id="ARBA00004613"/>
    </source>
</evidence>
<evidence type="ECO:0000256" key="9">
    <source>
        <dbReference type="ARBA" id="ARBA00022723"/>
    </source>
</evidence>
<keyword evidence="10" id="KW-0732">Signal</keyword>
<dbReference type="GO" id="GO:0033018">
    <property type="term" value="C:sarcoplasmic reticulum lumen"/>
    <property type="evidence" value="ECO:0007669"/>
    <property type="project" value="UniProtKB-SubCell"/>
</dbReference>
<evidence type="ECO:0000256" key="7">
    <source>
        <dbReference type="ARBA" id="ARBA00006431"/>
    </source>
</evidence>
<evidence type="ECO:0000256" key="12">
    <source>
        <dbReference type="ARBA" id="ARBA00022824"/>
    </source>
</evidence>
<evidence type="ECO:0000256" key="18">
    <source>
        <dbReference type="ARBA" id="ARBA00023186"/>
    </source>
</evidence>
<reference evidence="24" key="2">
    <citation type="submission" date="2025-08" db="UniProtKB">
        <authorList>
            <consortium name="Ensembl"/>
        </authorList>
    </citation>
    <scope>IDENTIFICATION</scope>
</reference>
<comment type="similarity">
    <text evidence="7">Belongs to the CREC family.</text>
</comment>
<dbReference type="PROSITE" id="PS50222">
    <property type="entry name" value="EF_HAND_2"/>
    <property type="match status" value="1"/>
</dbReference>
<evidence type="ECO:0000256" key="10">
    <source>
        <dbReference type="ARBA" id="ARBA00022729"/>
    </source>
</evidence>
<evidence type="ECO:0000256" key="1">
    <source>
        <dbReference type="ARBA" id="ARBA00004223"/>
    </source>
</evidence>
<dbReference type="Ensembl" id="ENSSMAT00000063780.1">
    <property type="protein sequence ID" value="ENSSMAP00000038942.1"/>
    <property type="gene ID" value="ENSSMAG00000026592.1"/>
</dbReference>
<dbReference type="GO" id="GO:0005794">
    <property type="term" value="C:Golgi apparatus"/>
    <property type="evidence" value="ECO:0007669"/>
    <property type="project" value="UniProtKB-SubCell"/>
</dbReference>
<evidence type="ECO:0000256" key="4">
    <source>
        <dbReference type="ARBA" id="ARBA00004564"/>
    </source>
</evidence>
<reference evidence="24" key="1">
    <citation type="submission" date="2023-05" db="EMBL/GenBank/DDBJ databases">
        <title>High-quality long-read genome of Scophthalmus maximus.</title>
        <authorList>
            <person name="Lien S."/>
            <person name="Martinez P."/>
        </authorList>
    </citation>
    <scope>NUCLEOTIDE SEQUENCE [LARGE SCALE GENOMIC DNA]</scope>
</reference>
<evidence type="ECO:0000313" key="24">
    <source>
        <dbReference type="Ensembl" id="ENSSMAP00000038942.1"/>
    </source>
</evidence>
<comment type="subcellular location">
    <subcellularLocation>
        <location evidence="2">Endoplasmic reticulum lumen</location>
    </subcellularLocation>
    <subcellularLocation>
        <location evidence="5">Endoplasmic reticulum membrane</location>
    </subcellularLocation>
    <subcellularLocation>
        <location evidence="3">Golgi apparatus</location>
    </subcellularLocation>
    <subcellularLocation>
        <location evidence="1">Melanosome</location>
    </subcellularLocation>
    <subcellularLocation>
        <location evidence="4">Sarcoplasmic reticulum lumen</location>
    </subcellularLocation>
    <subcellularLocation>
        <location evidence="6">Secreted</location>
    </subcellularLocation>
</comment>
<evidence type="ECO:0000256" key="17">
    <source>
        <dbReference type="ARBA" id="ARBA00023180"/>
    </source>
</evidence>
<dbReference type="PANTHER" id="PTHR10827">
    <property type="entry name" value="RETICULOCALBIN"/>
    <property type="match status" value="1"/>
</dbReference>
<comment type="function">
    <text evidence="19">Probable molecular chaperone assisting protein biosynthesis and transport in the endoplasmic reticulum. Required for the proper biosynthesis and transport of pulmonary surfactant-associated protein A/SP-A, pulmonary surfactant-associated protein D/SP-D and the lipid transporter ABCA3. By regulating both the proper expression and the degradation through the endoplasmic reticulum-associated protein degradation pathway of these proteins plays a crucial role in pulmonary surfactant homeostasis. Has an anti-fibrotic activity by negatively regulating the secretion of type I and type III collagens. This calcium-binding protein also transiently associates with immature PCSK6 and regulates its secretion.</text>
</comment>
<evidence type="ECO:0000256" key="11">
    <source>
        <dbReference type="ARBA" id="ARBA00022737"/>
    </source>
</evidence>
<keyword evidence="13" id="KW-0106">Calcium</keyword>
<keyword evidence="12" id="KW-0256">Endoplasmic reticulum</keyword>
<evidence type="ECO:0000256" key="15">
    <source>
        <dbReference type="ARBA" id="ARBA00023034"/>
    </source>
</evidence>
<dbReference type="Proteomes" id="UP000694558">
    <property type="component" value="Chromosome 2"/>
</dbReference>
<protein>
    <recommendedName>
        <fullName evidence="21">Reticulocalbin-3</fullName>
    </recommendedName>
</protein>
<dbReference type="GeneTree" id="ENSGT01010000222360"/>
<evidence type="ECO:0000256" key="3">
    <source>
        <dbReference type="ARBA" id="ARBA00004555"/>
    </source>
</evidence>
<keyword evidence="11" id="KW-0677">Repeat</keyword>
<evidence type="ECO:0000313" key="25">
    <source>
        <dbReference type="Proteomes" id="UP000694558"/>
    </source>
</evidence>
<evidence type="ECO:0000256" key="21">
    <source>
        <dbReference type="ARBA" id="ARBA00072696"/>
    </source>
</evidence>
<keyword evidence="9" id="KW-0479">Metal-binding</keyword>
<keyword evidence="14" id="KW-0703">Sarcoplasmic reticulum</keyword>
<keyword evidence="18" id="KW-0143">Chaperone</keyword>
<evidence type="ECO:0000256" key="16">
    <source>
        <dbReference type="ARBA" id="ARBA00023136"/>
    </source>
</evidence>
<dbReference type="GO" id="GO:0005789">
    <property type="term" value="C:endoplasmic reticulum membrane"/>
    <property type="evidence" value="ECO:0007669"/>
    <property type="project" value="UniProtKB-SubCell"/>
</dbReference>
<dbReference type="GO" id="GO:0042470">
    <property type="term" value="C:melanosome"/>
    <property type="evidence" value="ECO:0007669"/>
    <property type="project" value="UniProtKB-SubCell"/>
</dbReference>
<keyword evidence="17" id="KW-0325">Glycoprotein</keyword>
<evidence type="ECO:0000259" key="23">
    <source>
        <dbReference type="PROSITE" id="PS50222"/>
    </source>
</evidence>
<dbReference type="SUPFAM" id="SSF47473">
    <property type="entry name" value="EF-hand"/>
    <property type="match status" value="2"/>
</dbReference>
<evidence type="ECO:0000256" key="8">
    <source>
        <dbReference type="ARBA" id="ARBA00022525"/>
    </source>
</evidence>
<dbReference type="InterPro" id="IPR002048">
    <property type="entry name" value="EF_hand_dom"/>
</dbReference>
<keyword evidence="16 22" id="KW-0472">Membrane</keyword>
<sequence length="254" mass="29637">MFRLLKVSCLIFLLLICYECFILCSLHLLTVNIFSNLYEHLCLSVCSIIVDNIDSNKDGFITEDELKVMIRDAQKKHTSKQVERQWNDSDVNNDSLIGWYRFKNVTYGSYMDNPQIEAEYNFTHMMNRDSSADKLQFTAFLYPESYEHMQDVVVQETIDDINKSGDGFIDLNEYIGTRGDNVKDPDWVETERQQFSELRDKDKDGKMDRQETMEWILPSDSIHAEFGAKHLMETEAILHEFDLLLCLLCVFSGS</sequence>
<accession>A0A8D3BV84</accession>
<evidence type="ECO:0000256" key="19">
    <source>
        <dbReference type="ARBA" id="ARBA00056975"/>
    </source>
</evidence>
<dbReference type="Gene3D" id="1.10.238.10">
    <property type="entry name" value="EF-hand"/>
    <property type="match status" value="2"/>
</dbReference>
<dbReference type="GO" id="GO:0005509">
    <property type="term" value="F:calcium ion binding"/>
    <property type="evidence" value="ECO:0007669"/>
    <property type="project" value="InterPro"/>
</dbReference>
<keyword evidence="22" id="KW-0812">Transmembrane</keyword>
<dbReference type="InterPro" id="IPR018247">
    <property type="entry name" value="EF_Hand_1_Ca_BS"/>
</dbReference>
<dbReference type="InterPro" id="IPR011992">
    <property type="entry name" value="EF-hand-dom_pair"/>
</dbReference>